<dbReference type="OrthoDB" id="10253954at2759"/>
<evidence type="ECO:0000313" key="3">
    <source>
        <dbReference type="WBParaSite" id="HPBE_0000355001-mRNA-1"/>
    </source>
</evidence>
<accession>A0A3P7Y7J9</accession>
<proteinExistence type="predicted"/>
<dbReference type="AlphaFoldDB" id="A0A183FBK8"/>
<name>A0A183FBK8_HELPZ</name>
<protein>
    <submittedName>
        <fullName evidence="3">ZP domain-containing protein</fullName>
    </submittedName>
</protein>
<organism evidence="2 3">
    <name type="scientific">Heligmosomoides polygyrus</name>
    <name type="common">Parasitic roundworm</name>
    <dbReference type="NCBI Taxonomy" id="6339"/>
    <lineage>
        <taxon>Eukaryota</taxon>
        <taxon>Metazoa</taxon>
        <taxon>Ecdysozoa</taxon>
        <taxon>Nematoda</taxon>
        <taxon>Chromadorea</taxon>
        <taxon>Rhabditida</taxon>
        <taxon>Rhabditina</taxon>
        <taxon>Rhabditomorpha</taxon>
        <taxon>Strongyloidea</taxon>
        <taxon>Heligmosomidae</taxon>
        <taxon>Heligmosomoides</taxon>
    </lineage>
</organism>
<sequence>MCSVRSIVDSRKILVGTWGQEQRFVLSHQCTYQSSICSPNSKCMRLKDVGPVRLGSYPKGLFLAAAVCCDDSHMLRIRTSC</sequence>
<dbReference type="EMBL" id="UZAH01010333">
    <property type="protein sequence ID" value="VDO36952.1"/>
    <property type="molecule type" value="Genomic_DNA"/>
</dbReference>
<keyword evidence="2" id="KW-1185">Reference proteome</keyword>
<dbReference type="WBParaSite" id="HPBE_0000355001-mRNA-1">
    <property type="protein sequence ID" value="HPBE_0000355001-mRNA-1"/>
    <property type="gene ID" value="HPBE_0000355001"/>
</dbReference>
<reference evidence="1 2" key="1">
    <citation type="submission" date="2018-11" db="EMBL/GenBank/DDBJ databases">
        <authorList>
            <consortium name="Pathogen Informatics"/>
        </authorList>
    </citation>
    <scope>NUCLEOTIDE SEQUENCE [LARGE SCALE GENOMIC DNA]</scope>
</reference>
<evidence type="ECO:0000313" key="1">
    <source>
        <dbReference type="EMBL" id="VDO36952.1"/>
    </source>
</evidence>
<accession>A0A183FBK8</accession>
<gene>
    <name evidence="1" type="ORF">HPBE_LOCUS3551</name>
</gene>
<evidence type="ECO:0000313" key="2">
    <source>
        <dbReference type="Proteomes" id="UP000050761"/>
    </source>
</evidence>
<reference evidence="3" key="2">
    <citation type="submission" date="2019-09" db="UniProtKB">
        <authorList>
            <consortium name="WormBaseParasite"/>
        </authorList>
    </citation>
    <scope>IDENTIFICATION</scope>
</reference>
<dbReference type="Proteomes" id="UP000050761">
    <property type="component" value="Unassembled WGS sequence"/>
</dbReference>